<gene>
    <name evidence="2" type="ORF">ruthe_00746</name>
</gene>
<organism evidence="2 3">
    <name type="scientific">Rubellimicrobium thermophilum DSM 16684</name>
    <dbReference type="NCBI Taxonomy" id="1123069"/>
    <lineage>
        <taxon>Bacteria</taxon>
        <taxon>Pseudomonadati</taxon>
        <taxon>Pseudomonadota</taxon>
        <taxon>Alphaproteobacteria</taxon>
        <taxon>Rhodobacterales</taxon>
        <taxon>Roseobacteraceae</taxon>
        <taxon>Rubellimicrobium</taxon>
    </lineage>
</organism>
<dbReference type="EMBL" id="AOLV01000008">
    <property type="protein sequence ID" value="EPX87347.1"/>
    <property type="molecule type" value="Genomic_DNA"/>
</dbReference>
<dbReference type="AlphaFoldDB" id="S9R616"/>
<keyword evidence="3" id="KW-1185">Reference proteome</keyword>
<feature type="region of interest" description="Disordered" evidence="1">
    <location>
        <begin position="177"/>
        <end position="203"/>
    </location>
</feature>
<sequence length="203" mass="21410">MAVLHLAGRGGRIGDARDMDDAGMVGEDRPAAGQVMMEGVMHEAEAPRGIQGFDRLDRLRLEAQRAALEAERLDEADQAVILQHRPQRPQRQTQTGLPFAIAHSAAVIAGDERDALGPRGAGDPHEGQGLGLAPGRPVVEALDLGQGQKAQTAFADLFSGGLGGQAVEERPRQVVPQLHPRHAQAGRQIEQRAAGQPGGQSCG</sequence>
<protein>
    <submittedName>
        <fullName evidence="2">Uncharacterized protein</fullName>
    </submittedName>
</protein>
<accession>S9R616</accession>
<evidence type="ECO:0000256" key="1">
    <source>
        <dbReference type="SAM" id="MobiDB-lite"/>
    </source>
</evidence>
<proteinExistence type="predicted"/>
<dbReference type="Proteomes" id="UP000015346">
    <property type="component" value="Unassembled WGS sequence"/>
</dbReference>
<reference evidence="2 3" key="1">
    <citation type="journal article" date="2013" name="Stand. Genomic Sci.">
        <title>Genome sequence of the reddish-pigmented Rubellimicrobium thermophilum type strain (DSM 16684(T)), a member of the Roseobacter clade.</title>
        <authorList>
            <person name="Fiebig A."/>
            <person name="Riedel T."/>
            <person name="Gronow S."/>
            <person name="Petersen J."/>
            <person name="Klenk H.P."/>
            <person name="Goker M."/>
        </authorList>
    </citation>
    <scope>NUCLEOTIDE SEQUENCE [LARGE SCALE GENOMIC DNA]</scope>
    <source>
        <strain evidence="2 3">DSM 16684</strain>
    </source>
</reference>
<evidence type="ECO:0000313" key="3">
    <source>
        <dbReference type="Proteomes" id="UP000015346"/>
    </source>
</evidence>
<comment type="caution">
    <text evidence="2">The sequence shown here is derived from an EMBL/GenBank/DDBJ whole genome shotgun (WGS) entry which is preliminary data.</text>
</comment>
<dbReference type="HOGENOM" id="CLU_1348092_0_0_5"/>
<evidence type="ECO:0000313" key="2">
    <source>
        <dbReference type="EMBL" id="EPX87347.1"/>
    </source>
</evidence>
<name>S9R616_9RHOB</name>